<proteinExistence type="predicted"/>
<dbReference type="AlphaFoldDB" id="A0A917A095"/>
<feature type="transmembrane region" description="Helical" evidence="4">
    <location>
        <begin position="123"/>
        <end position="141"/>
    </location>
</feature>
<dbReference type="InterPro" id="IPR029787">
    <property type="entry name" value="Nucleotide_cyclase"/>
</dbReference>
<dbReference type="GO" id="GO:0052621">
    <property type="term" value="F:diguanylate cyclase activity"/>
    <property type="evidence" value="ECO:0007669"/>
    <property type="project" value="UniProtKB-EC"/>
</dbReference>
<keyword evidence="7" id="KW-1185">Reference proteome</keyword>
<dbReference type="InterPro" id="IPR000160">
    <property type="entry name" value="GGDEF_dom"/>
</dbReference>
<feature type="transmembrane region" description="Helical" evidence="4">
    <location>
        <begin position="6"/>
        <end position="25"/>
    </location>
</feature>
<reference evidence="6" key="2">
    <citation type="submission" date="2020-09" db="EMBL/GenBank/DDBJ databases">
        <authorList>
            <person name="Sun Q."/>
            <person name="Zhou Y."/>
        </authorList>
    </citation>
    <scope>NUCLEOTIDE SEQUENCE</scope>
    <source>
        <strain evidence="6">CGMCC 1.15367</strain>
    </source>
</reference>
<name>A0A917A095_9HYPH</name>
<feature type="transmembrane region" description="Helical" evidence="4">
    <location>
        <begin position="186"/>
        <end position="208"/>
    </location>
</feature>
<dbReference type="SUPFAM" id="SSF55073">
    <property type="entry name" value="Nucleotide cyclase"/>
    <property type="match status" value="1"/>
</dbReference>
<evidence type="ECO:0000313" key="6">
    <source>
        <dbReference type="EMBL" id="GGE20816.1"/>
    </source>
</evidence>
<keyword evidence="4" id="KW-0472">Membrane</keyword>
<dbReference type="SMART" id="SM00267">
    <property type="entry name" value="GGDEF"/>
    <property type="match status" value="1"/>
</dbReference>
<reference evidence="6" key="1">
    <citation type="journal article" date="2014" name="Int. J. Syst. Evol. Microbiol.">
        <title>Complete genome sequence of Corynebacterium casei LMG S-19264T (=DSM 44701T), isolated from a smear-ripened cheese.</title>
        <authorList>
            <consortium name="US DOE Joint Genome Institute (JGI-PGF)"/>
            <person name="Walter F."/>
            <person name="Albersmeier A."/>
            <person name="Kalinowski J."/>
            <person name="Ruckert C."/>
        </authorList>
    </citation>
    <scope>NUCLEOTIDE SEQUENCE</scope>
    <source>
        <strain evidence="6">CGMCC 1.15367</strain>
    </source>
</reference>
<evidence type="ECO:0000256" key="2">
    <source>
        <dbReference type="ARBA" id="ARBA00034247"/>
    </source>
</evidence>
<evidence type="ECO:0000256" key="1">
    <source>
        <dbReference type="ARBA" id="ARBA00012528"/>
    </source>
</evidence>
<comment type="caution">
    <text evidence="6">The sequence shown here is derived from an EMBL/GenBank/DDBJ whole genome shotgun (WGS) entry which is preliminary data.</text>
</comment>
<gene>
    <name evidence="6" type="ORF">GCM10011390_45140</name>
</gene>
<feature type="transmembrane region" description="Helical" evidence="4">
    <location>
        <begin position="37"/>
        <end position="55"/>
    </location>
</feature>
<dbReference type="PANTHER" id="PTHR45138">
    <property type="entry name" value="REGULATORY COMPONENTS OF SENSORY TRANSDUCTION SYSTEM"/>
    <property type="match status" value="1"/>
</dbReference>
<dbReference type="CDD" id="cd01949">
    <property type="entry name" value="GGDEF"/>
    <property type="match status" value="1"/>
</dbReference>
<keyword evidence="4" id="KW-1133">Transmembrane helix</keyword>
<comment type="catalytic activity">
    <reaction evidence="2">
        <text>2 GTP = 3',3'-c-di-GMP + 2 diphosphate</text>
        <dbReference type="Rhea" id="RHEA:24898"/>
        <dbReference type="ChEBI" id="CHEBI:33019"/>
        <dbReference type="ChEBI" id="CHEBI:37565"/>
        <dbReference type="ChEBI" id="CHEBI:58805"/>
        <dbReference type="EC" id="2.7.7.65"/>
    </reaction>
</comment>
<dbReference type="RefSeq" id="WP_188912548.1">
    <property type="nucleotide sequence ID" value="NZ_BMIQ01000009.1"/>
</dbReference>
<evidence type="ECO:0000259" key="5">
    <source>
        <dbReference type="PROSITE" id="PS50887"/>
    </source>
</evidence>
<organism evidence="6 7">
    <name type="scientific">Aureimonas endophytica</name>
    <dbReference type="NCBI Taxonomy" id="2027858"/>
    <lineage>
        <taxon>Bacteria</taxon>
        <taxon>Pseudomonadati</taxon>
        <taxon>Pseudomonadota</taxon>
        <taxon>Alphaproteobacteria</taxon>
        <taxon>Hyphomicrobiales</taxon>
        <taxon>Aurantimonadaceae</taxon>
        <taxon>Aureimonas</taxon>
    </lineage>
</organism>
<keyword evidence="4" id="KW-0812">Transmembrane</keyword>
<dbReference type="NCBIfam" id="TIGR00254">
    <property type="entry name" value="GGDEF"/>
    <property type="match status" value="1"/>
</dbReference>
<dbReference type="Pfam" id="PF00990">
    <property type="entry name" value="GGDEF"/>
    <property type="match status" value="1"/>
</dbReference>
<evidence type="ECO:0000256" key="3">
    <source>
        <dbReference type="SAM" id="MobiDB-lite"/>
    </source>
</evidence>
<dbReference type="EC" id="2.7.7.65" evidence="1"/>
<dbReference type="Gene3D" id="3.30.70.270">
    <property type="match status" value="1"/>
</dbReference>
<sequence length="406" mass="44184">MHLHAPTIMTLMSGIALLSVIALGLEWRRSRLPALGWWALGYSLLVGSLALMLLLKDAQNFLALGVGSMLALAVYAVMLHGCRVHVERRPSLWLFLPPLTWFLLWCLHWQPMTLAESFAERRAFFSAAVALYCLGTVPLFWSRRNGLQAERWLAIAFGGHAVVYCIRLIASLNGGAVNEPAMDDGLLIAQMFEGTLFTVVSAALFLSLAREMTERRLAAASQTDFLTGVDNRHAFFDKAGALLARASPPAALAVLDLDHFKAINDRHGHAFGDEVLKLFARIVAADLAPGELLARTGGEEFALLLSGQTPVEAADRLRLLGQRFSQASTLVLQVDPPATFSAGLVAANRATELESLLQIADTGLYRAKHLGRNRVEIMAGIEPHRLLARPDGDDPATRRPEAANAA</sequence>
<dbReference type="GO" id="GO:1902201">
    <property type="term" value="P:negative regulation of bacterial-type flagellum-dependent cell motility"/>
    <property type="evidence" value="ECO:0007669"/>
    <property type="project" value="TreeGrafter"/>
</dbReference>
<feature type="transmembrane region" description="Helical" evidence="4">
    <location>
        <begin position="61"/>
        <end position="80"/>
    </location>
</feature>
<protein>
    <recommendedName>
        <fullName evidence="1">diguanylate cyclase</fullName>
        <ecNumber evidence="1">2.7.7.65</ecNumber>
    </recommendedName>
</protein>
<dbReference type="GO" id="GO:0043709">
    <property type="term" value="P:cell adhesion involved in single-species biofilm formation"/>
    <property type="evidence" value="ECO:0007669"/>
    <property type="project" value="TreeGrafter"/>
</dbReference>
<evidence type="ECO:0000256" key="4">
    <source>
        <dbReference type="SAM" id="Phobius"/>
    </source>
</evidence>
<feature type="transmembrane region" description="Helical" evidence="4">
    <location>
        <begin position="92"/>
        <end position="111"/>
    </location>
</feature>
<feature type="transmembrane region" description="Helical" evidence="4">
    <location>
        <begin position="153"/>
        <end position="174"/>
    </location>
</feature>
<dbReference type="GO" id="GO:0005886">
    <property type="term" value="C:plasma membrane"/>
    <property type="evidence" value="ECO:0007669"/>
    <property type="project" value="TreeGrafter"/>
</dbReference>
<dbReference type="PANTHER" id="PTHR45138:SF9">
    <property type="entry name" value="DIGUANYLATE CYCLASE DGCM-RELATED"/>
    <property type="match status" value="1"/>
</dbReference>
<dbReference type="Proteomes" id="UP000644699">
    <property type="component" value="Unassembled WGS sequence"/>
</dbReference>
<dbReference type="InterPro" id="IPR043128">
    <property type="entry name" value="Rev_trsase/Diguanyl_cyclase"/>
</dbReference>
<dbReference type="PROSITE" id="PS50887">
    <property type="entry name" value="GGDEF"/>
    <property type="match status" value="1"/>
</dbReference>
<dbReference type="EMBL" id="BMIQ01000009">
    <property type="protein sequence ID" value="GGE20816.1"/>
    <property type="molecule type" value="Genomic_DNA"/>
</dbReference>
<dbReference type="InterPro" id="IPR050469">
    <property type="entry name" value="Diguanylate_Cyclase"/>
</dbReference>
<feature type="domain" description="GGDEF" evidence="5">
    <location>
        <begin position="248"/>
        <end position="380"/>
    </location>
</feature>
<evidence type="ECO:0000313" key="7">
    <source>
        <dbReference type="Proteomes" id="UP000644699"/>
    </source>
</evidence>
<accession>A0A917A095</accession>
<feature type="region of interest" description="Disordered" evidence="3">
    <location>
        <begin position="386"/>
        <end position="406"/>
    </location>
</feature>